<keyword evidence="4" id="KW-0479">Metal-binding</keyword>
<dbReference type="PROSITE" id="PS00723">
    <property type="entry name" value="POLYPRENYL_SYNTHASE_1"/>
    <property type="match status" value="1"/>
</dbReference>
<name>A0ABX2LTI9_9STAP</name>
<dbReference type="PROSITE" id="PS00444">
    <property type="entry name" value="POLYPRENYL_SYNTHASE_2"/>
    <property type="match status" value="1"/>
</dbReference>
<keyword evidence="3 6" id="KW-0808">Transferase</keyword>
<dbReference type="EMBL" id="JABVEG010000003">
    <property type="protein sequence ID" value="NUI82277.1"/>
    <property type="molecule type" value="Genomic_DNA"/>
</dbReference>
<keyword evidence="5" id="KW-0460">Magnesium</keyword>
<dbReference type="GeneID" id="74185859"/>
<evidence type="ECO:0000256" key="6">
    <source>
        <dbReference type="RuleBase" id="RU004466"/>
    </source>
</evidence>
<evidence type="ECO:0000256" key="3">
    <source>
        <dbReference type="ARBA" id="ARBA00022679"/>
    </source>
</evidence>
<evidence type="ECO:0000256" key="4">
    <source>
        <dbReference type="ARBA" id="ARBA00022723"/>
    </source>
</evidence>
<dbReference type="RefSeq" id="WP_053029438.1">
    <property type="nucleotide sequence ID" value="NZ_CUEE01000003.1"/>
</dbReference>
<gene>
    <name evidence="7" type="ORF">HUN84_05845</name>
</gene>
<dbReference type="InterPro" id="IPR033749">
    <property type="entry name" value="Polyprenyl_synt_CS"/>
</dbReference>
<evidence type="ECO:0000256" key="5">
    <source>
        <dbReference type="ARBA" id="ARBA00022842"/>
    </source>
</evidence>
<comment type="similarity">
    <text evidence="2 6">Belongs to the FPP/GGPP synthase family.</text>
</comment>
<organism evidence="7 8">
    <name type="scientific">Staphylococcus borealis</name>
    <dbReference type="NCBI Taxonomy" id="2742203"/>
    <lineage>
        <taxon>Bacteria</taxon>
        <taxon>Bacillati</taxon>
        <taxon>Bacillota</taxon>
        <taxon>Bacilli</taxon>
        <taxon>Bacillales</taxon>
        <taxon>Staphylococcaceae</taxon>
        <taxon>Staphylococcus</taxon>
    </lineage>
</organism>
<dbReference type="CDD" id="cd00685">
    <property type="entry name" value="Trans_IPPS_HT"/>
    <property type="match status" value="1"/>
</dbReference>
<proteinExistence type="inferred from homology"/>
<comment type="cofactor">
    <cofactor evidence="1">
        <name>Mg(2+)</name>
        <dbReference type="ChEBI" id="CHEBI:18420"/>
    </cofactor>
</comment>
<reference evidence="7 8" key="1">
    <citation type="submission" date="2020-06" db="EMBL/GenBank/DDBJ databases">
        <title>Staphylococcus borealis sp. nov. -A novel member of the Staphylococcaceae family isolated from skin and blood in humans.</title>
        <authorList>
            <person name="Pain M."/>
            <person name="Wolden R."/>
            <person name="Jaen-Luchoro D."/>
            <person name="Salva-Serra F."/>
            <person name="Iglesias B.P."/>
            <person name="Karlsson R."/>
            <person name="Klingenberg C."/>
            <person name="Cavanagh J.P."/>
        </authorList>
    </citation>
    <scope>NUCLEOTIDE SEQUENCE [LARGE SCALE GENOMIC DNA]</scope>
    <source>
        <strain evidence="7 8">58-22</strain>
    </source>
</reference>
<dbReference type="Proteomes" id="UP000610527">
    <property type="component" value="Unassembled WGS sequence"/>
</dbReference>
<sequence>MAKLNMNSEIKNVEKRLQKAIESNDPILHEASSHLLSSGGKRVRPAFVILSSQFGPQKQTEDTYRVAVALELIHMATLVHDDVIDKSDKRRGRLTIVKKWDVTTAILTGNFLLALGLEHLSEIRDNRIHHIISNSIVNVGLGELFQFQDQFNSAQSITNYLRRINRKTALLIQLATEVGAITSEADDETIRKLKMIGHYIGMSFQIVDDILDFTSTEKKLGKPVGSDLMNGHITLPVLLEMKKDISFKRQIASLNHQSKSQDFEPLIEQIRNSNSIKESKAISDKYLAKALKLINELDEPNAQSLFIKLIKKMGSRNV</sequence>
<dbReference type="Pfam" id="PF00348">
    <property type="entry name" value="polyprenyl_synt"/>
    <property type="match status" value="1"/>
</dbReference>
<dbReference type="InterPro" id="IPR000092">
    <property type="entry name" value="Polyprenyl_synt"/>
</dbReference>
<dbReference type="Gene3D" id="1.10.600.10">
    <property type="entry name" value="Farnesyl Diphosphate Synthase"/>
    <property type="match status" value="1"/>
</dbReference>
<dbReference type="PANTHER" id="PTHR12001:SF69">
    <property type="entry name" value="ALL TRANS-POLYPRENYL-DIPHOSPHATE SYNTHASE PDSS1"/>
    <property type="match status" value="1"/>
</dbReference>
<comment type="caution">
    <text evidence="7">The sequence shown here is derived from an EMBL/GenBank/DDBJ whole genome shotgun (WGS) entry which is preliminary data.</text>
</comment>
<evidence type="ECO:0000313" key="7">
    <source>
        <dbReference type="EMBL" id="NUI82277.1"/>
    </source>
</evidence>
<protein>
    <submittedName>
        <fullName evidence="7">Polyprenyl synthetase family protein</fullName>
    </submittedName>
</protein>
<dbReference type="InterPro" id="IPR008949">
    <property type="entry name" value="Isoprenoid_synthase_dom_sf"/>
</dbReference>
<evidence type="ECO:0000256" key="2">
    <source>
        <dbReference type="ARBA" id="ARBA00006706"/>
    </source>
</evidence>
<dbReference type="SUPFAM" id="SSF48576">
    <property type="entry name" value="Terpenoid synthases"/>
    <property type="match status" value="1"/>
</dbReference>
<evidence type="ECO:0000256" key="1">
    <source>
        <dbReference type="ARBA" id="ARBA00001946"/>
    </source>
</evidence>
<dbReference type="SFLD" id="SFLDS00005">
    <property type="entry name" value="Isoprenoid_Synthase_Type_I"/>
    <property type="match status" value="1"/>
</dbReference>
<accession>A0ABX2LTI9</accession>
<evidence type="ECO:0000313" key="8">
    <source>
        <dbReference type="Proteomes" id="UP000610527"/>
    </source>
</evidence>
<keyword evidence="8" id="KW-1185">Reference proteome</keyword>
<dbReference type="PANTHER" id="PTHR12001">
    <property type="entry name" value="GERANYLGERANYL PYROPHOSPHATE SYNTHASE"/>
    <property type="match status" value="1"/>
</dbReference>